<dbReference type="RefSeq" id="WP_184577437.1">
    <property type="nucleotide sequence ID" value="NZ_JACHJT010000001.1"/>
</dbReference>
<evidence type="ECO:0000313" key="3">
    <source>
        <dbReference type="EMBL" id="MBB4931369.1"/>
    </source>
</evidence>
<evidence type="ECO:0000256" key="2">
    <source>
        <dbReference type="SAM" id="Phobius"/>
    </source>
</evidence>
<proteinExistence type="predicted"/>
<keyword evidence="4" id="KW-1185">Reference proteome</keyword>
<accession>A0A7W7RG72</accession>
<evidence type="ECO:0000313" key="4">
    <source>
        <dbReference type="Proteomes" id="UP000523007"/>
    </source>
</evidence>
<gene>
    <name evidence="3" type="ORF">F4561_002189</name>
</gene>
<sequence>MVLWQVLAAGVIVELAGLAALWVRVQVRERERRREIAARVDIAQVVVSGGRVTEYNPHHAQDRGRGQPICGTAVT</sequence>
<name>A0A7W7RG72_9ACTN</name>
<keyword evidence="2" id="KW-1133">Transmembrane helix</keyword>
<feature type="compositionally biased region" description="Basic and acidic residues" evidence="1">
    <location>
        <begin position="56"/>
        <end position="65"/>
    </location>
</feature>
<protein>
    <submittedName>
        <fullName evidence="3">Uncharacterized protein</fullName>
    </submittedName>
</protein>
<feature type="region of interest" description="Disordered" evidence="1">
    <location>
        <begin position="54"/>
        <end position="75"/>
    </location>
</feature>
<keyword evidence="2" id="KW-0472">Membrane</keyword>
<evidence type="ECO:0000256" key="1">
    <source>
        <dbReference type="SAM" id="MobiDB-lite"/>
    </source>
</evidence>
<dbReference type="Proteomes" id="UP000523007">
    <property type="component" value="Unassembled WGS sequence"/>
</dbReference>
<reference evidence="3 4" key="1">
    <citation type="submission" date="2020-08" db="EMBL/GenBank/DDBJ databases">
        <title>Sequencing the genomes of 1000 actinobacteria strains.</title>
        <authorList>
            <person name="Klenk H.-P."/>
        </authorList>
    </citation>
    <scope>NUCLEOTIDE SEQUENCE [LARGE SCALE GENOMIC DNA]</scope>
    <source>
        <strain evidence="3 4">DSM 102030</strain>
    </source>
</reference>
<feature type="transmembrane region" description="Helical" evidence="2">
    <location>
        <begin position="6"/>
        <end position="25"/>
    </location>
</feature>
<dbReference type="AlphaFoldDB" id="A0A7W7RG72"/>
<comment type="caution">
    <text evidence="3">The sequence shown here is derived from an EMBL/GenBank/DDBJ whole genome shotgun (WGS) entry which is preliminary data.</text>
</comment>
<dbReference type="EMBL" id="JACHJT010000001">
    <property type="protein sequence ID" value="MBB4931369.1"/>
    <property type="molecule type" value="Genomic_DNA"/>
</dbReference>
<keyword evidence="2" id="KW-0812">Transmembrane</keyword>
<organism evidence="3 4">
    <name type="scientific">Lipingzhangella halophila</name>
    <dbReference type="NCBI Taxonomy" id="1783352"/>
    <lineage>
        <taxon>Bacteria</taxon>
        <taxon>Bacillati</taxon>
        <taxon>Actinomycetota</taxon>
        <taxon>Actinomycetes</taxon>
        <taxon>Streptosporangiales</taxon>
        <taxon>Nocardiopsidaceae</taxon>
        <taxon>Lipingzhangella</taxon>
    </lineage>
</organism>